<accession>A0A5C4MFI8</accession>
<gene>
    <name evidence="1" type="ORF">FHE65_26930</name>
</gene>
<sequence length="91" mass="11100">MHVKPWFLCNDRRQWLAQDWHRWLREASRMLRLRRGDLAKRPQPQWMYAEDELVGRHHFMDWRWPLAPGAWGQLLLQQRAKSVDAALKLVS</sequence>
<protein>
    <submittedName>
        <fullName evidence="1">Uncharacterized protein</fullName>
    </submittedName>
</protein>
<dbReference type="AlphaFoldDB" id="A0A5C4MFI8"/>
<proteinExistence type="predicted"/>
<dbReference type="RefSeq" id="WP_139106947.1">
    <property type="nucleotide sequence ID" value="NZ_VDFR01000145.1"/>
</dbReference>
<name>A0A5C4MFI8_9ACTN</name>
<reference evidence="1 2" key="1">
    <citation type="submission" date="2019-05" db="EMBL/GenBank/DDBJ databases">
        <title>Mumia sp. nov., isolated from the intestinal contents of plateau pika (Ochotona curzoniae) in the Qinghai-Tibet plateau of China.</title>
        <authorList>
            <person name="Tian Z."/>
        </authorList>
    </citation>
    <scope>NUCLEOTIDE SEQUENCE [LARGE SCALE GENOMIC DNA]</scope>
    <source>
        <strain evidence="2">527</strain>
    </source>
</reference>
<evidence type="ECO:0000313" key="2">
    <source>
        <dbReference type="Proteomes" id="UP000306740"/>
    </source>
</evidence>
<dbReference type="Proteomes" id="UP000306740">
    <property type="component" value="Unassembled WGS sequence"/>
</dbReference>
<evidence type="ECO:0000313" key="1">
    <source>
        <dbReference type="EMBL" id="TNC35585.1"/>
    </source>
</evidence>
<comment type="caution">
    <text evidence="1">The sequence shown here is derived from an EMBL/GenBank/DDBJ whole genome shotgun (WGS) entry which is preliminary data.</text>
</comment>
<dbReference type="EMBL" id="VDFR01000145">
    <property type="protein sequence ID" value="TNC35585.1"/>
    <property type="molecule type" value="Genomic_DNA"/>
</dbReference>
<organism evidence="1 2">
    <name type="scientific">Mumia zhuanghuii</name>
    <dbReference type="NCBI Taxonomy" id="2585211"/>
    <lineage>
        <taxon>Bacteria</taxon>
        <taxon>Bacillati</taxon>
        <taxon>Actinomycetota</taxon>
        <taxon>Actinomycetes</taxon>
        <taxon>Propionibacteriales</taxon>
        <taxon>Nocardioidaceae</taxon>
        <taxon>Mumia</taxon>
    </lineage>
</organism>